<dbReference type="AlphaFoldDB" id="A0A0C3NC65"/>
<feature type="compositionally biased region" description="Basic residues" evidence="1">
    <location>
        <begin position="328"/>
        <end position="339"/>
    </location>
</feature>
<feature type="compositionally biased region" description="Acidic residues" evidence="1">
    <location>
        <begin position="344"/>
        <end position="354"/>
    </location>
</feature>
<name>A0A0C3NC65_PHLG1</name>
<evidence type="ECO:0000256" key="1">
    <source>
        <dbReference type="SAM" id="MobiDB-lite"/>
    </source>
</evidence>
<feature type="compositionally biased region" description="Polar residues" evidence="1">
    <location>
        <begin position="70"/>
        <end position="90"/>
    </location>
</feature>
<evidence type="ECO:0000313" key="3">
    <source>
        <dbReference type="Proteomes" id="UP000053257"/>
    </source>
</evidence>
<keyword evidence="3" id="KW-1185">Reference proteome</keyword>
<sequence>MSPASSAGGFYHPQDDSIQPHSHDANASHRPAQGQTHEIYPRDLSYQASNAHWAVPVSSTLRRPSPHNPSPSGSQVSLPEHPSPSTESSMITPYYYDQADQQAPDVGDYQQWVDSFNATHHGGYPFPAGQQPSNLAHIAYQSTAAHHQHSSVPASMLIQPSVMQAGPQNHYHFVPSPYSAEAQAPPATTYQYGFGNQPAGTSPAGGIAQPGYGGHTLPENTLSASTIASQHQASMHNPYVATTSGMTAGYPTHSLVGDNAAFTFDYPTPGSSGSDPVGNPLQNTPGSEPSGLPSTPSSRPSTGHQTQPAPAANPGRIQFVNSSAPPKTSKKAKGNKRVRVQAEVESDSGSEGEDGQSGTAVPPLKGPDGAAIRLYVFSVICSHDPHSLASPRLLSAHAHSPSTLD</sequence>
<dbReference type="HOGENOM" id="CLU_679894_0_0_1"/>
<feature type="region of interest" description="Disordered" evidence="1">
    <location>
        <begin position="57"/>
        <end position="90"/>
    </location>
</feature>
<proteinExistence type="predicted"/>
<feature type="region of interest" description="Disordered" evidence="1">
    <location>
        <begin position="1"/>
        <end position="45"/>
    </location>
</feature>
<feature type="compositionally biased region" description="Polar residues" evidence="1">
    <location>
        <begin position="269"/>
        <end position="308"/>
    </location>
</feature>
<protein>
    <submittedName>
        <fullName evidence="2">Uncharacterized protein</fullName>
    </submittedName>
</protein>
<dbReference type="Proteomes" id="UP000053257">
    <property type="component" value="Unassembled WGS sequence"/>
</dbReference>
<evidence type="ECO:0000313" key="2">
    <source>
        <dbReference type="EMBL" id="KIP02099.1"/>
    </source>
</evidence>
<feature type="region of interest" description="Disordered" evidence="1">
    <location>
        <begin position="266"/>
        <end position="365"/>
    </location>
</feature>
<reference evidence="2 3" key="1">
    <citation type="journal article" date="2014" name="PLoS Genet.">
        <title>Analysis of the Phlebiopsis gigantea genome, transcriptome and secretome provides insight into its pioneer colonization strategies of wood.</title>
        <authorList>
            <person name="Hori C."/>
            <person name="Ishida T."/>
            <person name="Igarashi K."/>
            <person name="Samejima M."/>
            <person name="Suzuki H."/>
            <person name="Master E."/>
            <person name="Ferreira P."/>
            <person name="Ruiz-Duenas F.J."/>
            <person name="Held B."/>
            <person name="Canessa P."/>
            <person name="Larrondo L.F."/>
            <person name="Schmoll M."/>
            <person name="Druzhinina I.S."/>
            <person name="Kubicek C.P."/>
            <person name="Gaskell J.A."/>
            <person name="Kersten P."/>
            <person name="St John F."/>
            <person name="Glasner J."/>
            <person name="Sabat G."/>
            <person name="Splinter BonDurant S."/>
            <person name="Syed K."/>
            <person name="Yadav J."/>
            <person name="Mgbeahuruike A.C."/>
            <person name="Kovalchuk A."/>
            <person name="Asiegbu F.O."/>
            <person name="Lackner G."/>
            <person name="Hoffmeister D."/>
            <person name="Rencoret J."/>
            <person name="Gutierrez A."/>
            <person name="Sun H."/>
            <person name="Lindquist E."/>
            <person name="Barry K."/>
            <person name="Riley R."/>
            <person name="Grigoriev I.V."/>
            <person name="Henrissat B."/>
            <person name="Kues U."/>
            <person name="Berka R.M."/>
            <person name="Martinez A.T."/>
            <person name="Covert S.F."/>
            <person name="Blanchette R.A."/>
            <person name="Cullen D."/>
        </authorList>
    </citation>
    <scope>NUCLEOTIDE SEQUENCE [LARGE SCALE GENOMIC DNA]</scope>
    <source>
        <strain evidence="2 3">11061_1 CR5-6</strain>
    </source>
</reference>
<organism evidence="2 3">
    <name type="scientific">Phlebiopsis gigantea (strain 11061_1 CR5-6)</name>
    <name type="common">White-rot fungus</name>
    <name type="synonym">Peniophora gigantea</name>
    <dbReference type="NCBI Taxonomy" id="745531"/>
    <lineage>
        <taxon>Eukaryota</taxon>
        <taxon>Fungi</taxon>
        <taxon>Dikarya</taxon>
        <taxon>Basidiomycota</taxon>
        <taxon>Agaricomycotina</taxon>
        <taxon>Agaricomycetes</taxon>
        <taxon>Polyporales</taxon>
        <taxon>Phanerochaetaceae</taxon>
        <taxon>Phlebiopsis</taxon>
    </lineage>
</organism>
<accession>A0A0C3NC65</accession>
<gene>
    <name evidence="2" type="ORF">PHLGIDRAFT_310584</name>
</gene>
<dbReference type="EMBL" id="KN840704">
    <property type="protein sequence ID" value="KIP02099.1"/>
    <property type="molecule type" value="Genomic_DNA"/>
</dbReference>